<proteinExistence type="predicted"/>
<name>X1SQW3_9ZZZZ</name>
<evidence type="ECO:0008006" key="2">
    <source>
        <dbReference type="Google" id="ProtNLM"/>
    </source>
</evidence>
<sequence length="30" mass="3169">GGVIIRVAGKLLDGSTRSKLDALKKEIAMK</sequence>
<dbReference type="AlphaFoldDB" id="X1SQW3"/>
<protein>
    <recommendedName>
        <fullName evidence="2">ATP synthase subunit delta</fullName>
    </recommendedName>
</protein>
<dbReference type="EMBL" id="BARW01018130">
    <property type="protein sequence ID" value="GAI95333.1"/>
    <property type="molecule type" value="Genomic_DNA"/>
</dbReference>
<evidence type="ECO:0000313" key="1">
    <source>
        <dbReference type="EMBL" id="GAI95333.1"/>
    </source>
</evidence>
<accession>X1SQW3</accession>
<comment type="caution">
    <text evidence="1">The sequence shown here is derived from an EMBL/GenBank/DDBJ whole genome shotgun (WGS) entry which is preliminary data.</text>
</comment>
<reference evidence="1" key="1">
    <citation type="journal article" date="2014" name="Front. Microbiol.">
        <title>High frequency of phylogenetically diverse reductive dehalogenase-homologous genes in deep subseafloor sedimentary metagenomes.</title>
        <authorList>
            <person name="Kawai M."/>
            <person name="Futagami T."/>
            <person name="Toyoda A."/>
            <person name="Takaki Y."/>
            <person name="Nishi S."/>
            <person name="Hori S."/>
            <person name="Arai W."/>
            <person name="Tsubouchi T."/>
            <person name="Morono Y."/>
            <person name="Uchiyama I."/>
            <person name="Ito T."/>
            <person name="Fujiyama A."/>
            <person name="Inagaki F."/>
            <person name="Takami H."/>
        </authorList>
    </citation>
    <scope>NUCLEOTIDE SEQUENCE</scope>
    <source>
        <strain evidence="1">Expedition CK06-06</strain>
    </source>
</reference>
<organism evidence="1">
    <name type="scientific">marine sediment metagenome</name>
    <dbReference type="NCBI Taxonomy" id="412755"/>
    <lineage>
        <taxon>unclassified sequences</taxon>
        <taxon>metagenomes</taxon>
        <taxon>ecological metagenomes</taxon>
    </lineage>
</organism>
<gene>
    <name evidence="1" type="ORF">S12H4_31111</name>
</gene>
<feature type="non-terminal residue" evidence="1">
    <location>
        <position position="1"/>
    </location>
</feature>